<sequence>MTKNGTSNVVSHHIEKMKFGKLGVFPFAVFLPAICDGLTYCWTRVQAVYDNIHDTCHMQRHNKRTEEKKPLQTLKEIGNFTKNNNNSKINRNYKIPFDSIWLIMISILTFLPGADGAGGAAAAAAFTCHSVTVIPESLSTPLAMPSTRHIRPQPIVSEKASQARRRRRQIVNRGHDLCSVEVDNGHIVFKVSSKDGTSDILNFKVDKHYVADCVTRTEEAVIDEKFQKQFNISFVDGQCIFIIFSLNGSQSIVSISSEAKALAEVSINEEDQQRCKDPSNRSFILKS</sequence>
<accession>A0ABY7GDW5</accession>
<evidence type="ECO:0000313" key="2">
    <source>
        <dbReference type="Proteomes" id="UP001164746"/>
    </source>
</evidence>
<dbReference type="EMBL" id="CP111027">
    <property type="protein sequence ID" value="WAR29381.1"/>
    <property type="molecule type" value="Genomic_DNA"/>
</dbReference>
<organism evidence="1 2">
    <name type="scientific">Mya arenaria</name>
    <name type="common">Soft-shell clam</name>
    <dbReference type="NCBI Taxonomy" id="6604"/>
    <lineage>
        <taxon>Eukaryota</taxon>
        <taxon>Metazoa</taxon>
        <taxon>Spiralia</taxon>
        <taxon>Lophotrochozoa</taxon>
        <taxon>Mollusca</taxon>
        <taxon>Bivalvia</taxon>
        <taxon>Autobranchia</taxon>
        <taxon>Heteroconchia</taxon>
        <taxon>Euheterodonta</taxon>
        <taxon>Imparidentia</taxon>
        <taxon>Neoheterodontei</taxon>
        <taxon>Myida</taxon>
        <taxon>Myoidea</taxon>
        <taxon>Myidae</taxon>
        <taxon>Mya</taxon>
    </lineage>
</organism>
<reference evidence="1" key="1">
    <citation type="submission" date="2022-11" db="EMBL/GenBank/DDBJ databases">
        <title>Centuries of genome instability and evolution in soft-shell clam transmissible cancer (bioRxiv).</title>
        <authorList>
            <person name="Hart S.F.M."/>
            <person name="Yonemitsu M.A."/>
            <person name="Giersch R.M."/>
            <person name="Beal B.F."/>
            <person name="Arriagada G."/>
            <person name="Davis B.W."/>
            <person name="Ostrander E.A."/>
            <person name="Goff S.P."/>
            <person name="Metzger M.J."/>
        </authorList>
    </citation>
    <scope>NUCLEOTIDE SEQUENCE</scope>
    <source>
        <strain evidence="1">MELC-2E11</strain>
        <tissue evidence="1">Siphon/mantle</tissue>
    </source>
</reference>
<proteinExistence type="predicted"/>
<name>A0ABY7GDW5_MYAAR</name>
<dbReference type="Proteomes" id="UP001164746">
    <property type="component" value="Chromosome 16"/>
</dbReference>
<gene>
    <name evidence="1" type="ORF">MAR_002949</name>
</gene>
<protein>
    <submittedName>
        <fullName evidence="1">Uncharacterized protein</fullName>
    </submittedName>
</protein>
<feature type="non-terminal residue" evidence="1">
    <location>
        <position position="287"/>
    </location>
</feature>
<evidence type="ECO:0000313" key="1">
    <source>
        <dbReference type="EMBL" id="WAR29381.1"/>
    </source>
</evidence>
<keyword evidence="2" id="KW-1185">Reference proteome</keyword>